<comment type="similarity">
    <text evidence="3 6">Belongs to the actin-binding proteins ADF family. GMF subfamily.</text>
</comment>
<dbReference type="InterPro" id="IPR002108">
    <property type="entry name" value="ADF-H"/>
</dbReference>
<dbReference type="Proteomes" id="UP000218231">
    <property type="component" value="Unassembled WGS sequence"/>
</dbReference>
<evidence type="ECO:0000256" key="4">
    <source>
        <dbReference type="ARBA" id="ARBA00022490"/>
    </source>
</evidence>
<sequence length="138" mass="15938">MSASMTICSIPDDLKKTLKEFRFAKSSQMMAIIVKIDKEAQQLKVEETFDDCSIDEVRDELPQQQPRFILLSFAKTHSDGRVSYPMLLIFYSPIGCSPDLQMLYAGSRNNLVQECELTKNFEIRELEELTQEYIDSKL</sequence>
<evidence type="ECO:0000256" key="6">
    <source>
        <dbReference type="PIRNR" id="PIRNR001788"/>
    </source>
</evidence>
<dbReference type="EMBL" id="LIAE01010231">
    <property type="protein sequence ID" value="PAV64980.1"/>
    <property type="molecule type" value="Genomic_DNA"/>
</dbReference>
<evidence type="ECO:0000313" key="8">
    <source>
        <dbReference type="EMBL" id="PAV64980.1"/>
    </source>
</evidence>
<name>A0A2A2JTK5_9BILA</name>
<protein>
    <recommendedName>
        <fullName evidence="7">ADF-H domain-containing protein</fullName>
    </recommendedName>
</protein>
<accession>A0A2A2JTK5</accession>
<dbReference type="GO" id="GO:0003779">
    <property type="term" value="F:actin binding"/>
    <property type="evidence" value="ECO:0007669"/>
    <property type="project" value="InterPro"/>
</dbReference>
<dbReference type="GO" id="GO:0071933">
    <property type="term" value="F:Arp2/3 complex binding"/>
    <property type="evidence" value="ECO:0007669"/>
    <property type="project" value="InterPro"/>
</dbReference>
<dbReference type="STRING" id="2018661.A0A2A2JTK5"/>
<proteinExistence type="inferred from homology"/>
<gene>
    <name evidence="8" type="ORF">WR25_19623</name>
</gene>
<dbReference type="GO" id="GO:0071846">
    <property type="term" value="P:actin filament debranching"/>
    <property type="evidence" value="ECO:0007669"/>
    <property type="project" value="InterPro"/>
</dbReference>
<evidence type="ECO:0000256" key="3">
    <source>
        <dbReference type="ARBA" id="ARBA00010055"/>
    </source>
</evidence>
<comment type="subcellular location">
    <subcellularLocation>
        <location evidence="2">Cytoplasm</location>
    </subcellularLocation>
    <subcellularLocation>
        <location evidence="1">Nucleus</location>
    </subcellularLocation>
</comment>
<keyword evidence="4" id="KW-0963">Cytoplasm</keyword>
<dbReference type="AlphaFoldDB" id="A0A2A2JTK5"/>
<evidence type="ECO:0000256" key="1">
    <source>
        <dbReference type="ARBA" id="ARBA00004123"/>
    </source>
</evidence>
<evidence type="ECO:0000256" key="5">
    <source>
        <dbReference type="ARBA" id="ARBA00023242"/>
    </source>
</evidence>
<dbReference type="GO" id="GO:0034316">
    <property type="term" value="P:negative regulation of Arp2/3 complex-mediated actin nucleation"/>
    <property type="evidence" value="ECO:0007669"/>
    <property type="project" value="TreeGrafter"/>
</dbReference>
<dbReference type="InterPro" id="IPR029006">
    <property type="entry name" value="ADF-H/Gelsolin-like_dom_sf"/>
</dbReference>
<dbReference type="OrthoDB" id="3919494at2759"/>
<dbReference type="CDD" id="cd11283">
    <property type="entry name" value="ADF_GMF-beta_like"/>
    <property type="match status" value="1"/>
</dbReference>
<dbReference type="Pfam" id="PF00241">
    <property type="entry name" value="Cofilin_ADF"/>
    <property type="match status" value="1"/>
</dbReference>
<keyword evidence="9" id="KW-1185">Reference proteome</keyword>
<dbReference type="PANTHER" id="PTHR11249">
    <property type="entry name" value="GLIAL FACTOR NATURATION FACTOR"/>
    <property type="match status" value="1"/>
</dbReference>
<evidence type="ECO:0000313" key="9">
    <source>
        <dbReference type="Proteomes" id="UP000218231"/>
    </source>
</evidence>
<dbReference type="SUPFAM" id="SSF55753">
    <property type="entry name" value="Actin depolymerizing proteins"/>
    <property type="match status" value="1"/>
</dbReference>
<dbReference type="FunFam" id="3.40.20.10:FF:000026">
    <property type="entry name" value="Glia maturation factor"/>
    <property type="match status" value="1"/>
</dbReference>
<keyword evidence="5" id="KW-0539">Nucleus</keyword>
<evidence type="ECO:0000256" key="2">
    <source>
        <dbReference type="ARBA" id="ARBA00004496"/>
    </source>
</evidence>
<feature type="domain" description="ADF-H" evidence="7">
    <location>
        <begin position="4"/>
        <end position="138"/>
    </location>
</feature>
<dbReference type="Gene3D" id="3.40.20.10">
    <property type="entry name" value="Severin"/>
    <property type="match status" value="1"/>
</dbReference>
<dbReference type="PIRSF" id="PIRSF001788">
    <property type="entry name" value="GMF-beta"/>
    <property type="match status" value="1"/>
</dbReference>
<dbReference type="PANTHER" id="PTHR11249:SF2">
    <property type="entry name" value="GLIA MATURATION FACTOR"/>
    <property type="match status" value="1"/>
</dbReference>
<dbReference type="PROSITE" id="PS51263">
    <property type="entry name" value="ADF_H"/>
    <property type="match status" value="1"/>
</dbReference>
<dbReference type="SMART" id="SM00102">
    <property type="entry name" value="ADF"/>
    <property type="match status" value="1"/>
</dbReference>
<dbReference type="GO" id="GO:0005634">
    <property type="term" value="C:nucleus"/>
    <property type="evidence" value="ECO:0007669"/>
    <property type="project" value="UniProtKB-SubCell"/>
</dbReference>
<comment type="caution">
    <text evidence="8">The sequence shown here is derived from an EMBL/GenBank/DDBJ whole genome shotgun (WGS) entry which is preliminary data.</text>
</comment>
<evidence type="ECO:0000259" key="7">
    <source>
        <dbReference type="PROSITE" id="PS51263"/>
    </source>
</evidence>
<organism evidence="8 9">
    <name type="scientific">Diploscapter pachys</name>
    <dbReference type="NCBI Taxonomy" id="2018661"/>
    <lineage>
        <taxon>Eukaryota</taxon>
        <taxon>Metazoa</taxon>
        <taxon>Ecdysozoa</taxon>
        <taxon>Nematoda</taxon>
        <taxon>Chromadorea</taxon>
        <taxon>Rhabditida</taxon>
        <taxon>Rhabditina</taxon>
        <taxon>Rhabditomorpha</taxon>
        <taxon>Rhabditoidea</taxon>
        <taxon>Rhabditidae</taxon>
        <taxon>Diploscapter</taxon>
    </lineage>
</organism>
<reference evidence="8 9" key="1">
    <citation type="journal article" date="2017" name="Curr. Biol.">
        <title>Genome architecture and evolution of a unichromosomal asexual nematode.</title>
        <authorList>
            <person name="Fradin H."/>
            <person name="Zegar C."/>
            <person name="Gutwein M."/>
            <person name="Lucas J."/>
            <person name="Kovtun M."/>
            <person name="Corcoran D."/>
            <person name="Baugh L.R."/>
            <person name="Kiontke K."/>
            <person name="Gunsalus K."/>
            <person name="Fitch D.H."/>
            <person name="Piano F."/>
        </authorList>
    </citation>
    <scope>NUCLEOTIDE SEQUENCE [LARGE SCALE GENOMIC DNA]</scope>
    <source>
        <strain evidence="8">PF1309</strain>
    </source>
</reference>
<dbReference type="GO" id="GO:0030864">
    <property type="term" value="C:cortical actin cytoskeleton"/>
    <property type="evidence" value="ECO:0007669"/>
    <property type="project" value="TreeGrafter"/>
</dbReference>
<dbReference type="InterPro" id="IPR011171">
    <property type="entry name" value="GMF"/>
</dbReference>